<feature type="compositionally biased region" description="Polar residues" evidence="1">
    <location>
        <begin position="261"/>
        <end position="281"/>
    </location>
</feature>
<feature type="compositionally biased region" description="Acidic residues" evidence="1">
    <location>
        <begin position="85"/>
        <end position="95"/>
    </location>
</feature>
<keyword evidence="3" id="KW-1185">Reference proteome</keyword>
<gene>
    <name evidence="2" type="ORF">ACH5RR_000226</name>
</gene>
<evidence type="ECO:0000313" key="2">
    <source>
        <dbReference type="EMBL" id="KAL3536860.1"/>
    </source>
</evidence>
<comment type="caution">
    <text evidence="2">The sequence shown here is derived from an EMBL/GenBank/DDBJ whole genome shotgun (WGS) entry which is preliminary data.</text>
</comment>
<accession>A0ABD3B016</accession>
<feature type="region of interest" description="Disordered" evidence="1">
    <location>
        <begin position="211"/>
        <end position="320"/>
    </location>
</feature>
<proteinExistence type="predicted"/>
<dbReference type="Proteomes" id="UP001630127">
    <property type="component" value="Unassembled WGS sequence"/>
</dbReference>
<feature type="compositionally biased region" description="Polar residues" evidence="1">
    <location>
        <begin position="118"/>
        <end position="138"/>
    </location>
</feature>
<organism evidence="2 3">
    <name type="scientific">Cinchona calisaya</name>
    <dbReference type="NCBI Taxonomy" id="153742"/>
    <lineage>
        <taxon>Eukaryota</taxon>
        <taxon>Viridiplantae</taxon>
        <taxon>Streptophyta</taxon>
        <taxon>Embryophyta</taxon>
        <taxon>Tracheophyta</taxon>
        <taxon>Spermatophyta</taxon>
        <taxon>Magnoliopsida</taxon>
        <taxon>eudicotyledons</taxon>
        <taxon>Gunneridae</taxon>
        <taxon>Pentapetalae</taxon>
        <taxon>asterids</taxon>
        <taxon>lamiids</taxon>
        <taxon>Gentianales</taxon>
        <taxon>Rubiaceae</taxon>
        <taxon>Cinchonoideae</taxon>
        <taxon>Cinchoneae</taxon>
        <taxon>Cinchona</taxon>
    </lineage>
</organism>
<name>A0ABD3B016_9GENT</name>
<feature type="region of interest" description="Disordered" evidence="1">
    <location>
        <begin position="72"/>
        <end position="179"/>
    </location>
</feature>
<dbReference type="EMBL" id="JBJUIK010000001">
    <property type="protein sequence ID" value="KAL3536860.1"/>
    <property type="molecule type" value="Genomic_DNA"/>
</dbReference>
<feature type="compositionally biased region" description="Polar residues" evidence="1">
    <location>
        <begin position="146"/>
        <end position="169"/>
    </location>
</feature>
<evidence type="ECO:0008006" key="4">
    <source>
        <dbReference type="Google" id="ProtNLM"/>
    </source>
</evidence>
<feature type="compositionally biased region" description="Polar residues" evidence="1">
    <location>
        <begin position="289"/>
        <end position="312"/>
    </location>
</feature>
<evidence type="ECO:0000256" key="1">
    <source>
        <dbReference type="SAM" id="MobiDB-lite"/>
    </source>
</evidence>
<sequence length="356" mass="39119">MVSIRRRRLLKEKISETPLPQKWRLVHLEKPDGEIVKCYTNDIGQKFFTMEDLLRYVAYAEREKVSIYKPGFDKLQLPDTPSESEGLDSSEEEEKREEFKKASTTDPSGASKSKKQVGDTSTGKNSSSIPEISSQIATTGVKLDESSTSSSYKGKGIATSSQTRPTPSRASRRLAGCDPECYTNDIGQKFFTMEDLLRYVAYAEREKVSIYKPGFDKLQLPDTPSESEGLDSSEEEEKREEFKKASTTDPSGASKSKKQVGDTSTGKNSSSIPEISSQIATTGVKLDESSTSSSYKGKGIATSSQTRPTPSRASRRLAGCDPEVAPCLNLQKARELKTKNDQIISGVQGEKLASNE</sequence>
<evidence type="ECO:0000313" key="3">
    <source>
        <dbReference type="Proteomes" id="UP001630127"/>
    </source>
</evidence>
<dbReference type="AlphaFoldDB" id="A0ABD3B016"/>
<reference evidence="2 3" key="1">
    <citation type="submission" date="2024-11" db="EMBL/GenBank/DDBJ databases">
        <title>A near-complete genome assembly of Cinchona calisaya.</title>
        <authorList>
            <person name="Lian D.C."/>
            <person name="Zhao X.W."/>
            <person name="Wei L."/>
        </authorList>
    </citation>
    <scope>NUCLEOTIDE SEQUENCE [LARGE SCALE GENOMIC DNA]</scope>
    <source>
        <tissue evidence="2">Nenye</tissue>
    </source>
</reference>
<protein>
    <recommendedName>
        <fullName evidence="4">MBD domain-containing protein</fullName>
    </recommendedName>
</protein>
<feature type="compositionally biased region" description="Acidic residues" evidence="1">
    <location>
        <begin position="228"/>
        <end position="238"/>
    </location>
</feature>